<dbReference type="Proteomes" id="UP000632138">
    <property type="component" value="Unassembled WGS sequence"/>
</dbReference>
<gene>
    <name evidence="3" type="ORF">JIG36_20800</name>
</gene>
<proteinExistence type="predicted"/>
<sequence length="164" mass="15954">MVRSTAGVAGALALALLLVGGCSRDDVTPAGGTGPAVSPSPGTVTGSEAPPAAADPNAPPGQPADSDSSPLPPPSRPADIAAPAPGDLSQLRVGSITATVTKGGSGPCYGLKSEDGVAWSVYSKKPLPLAKGDHVQARITPGKTPVDCGSGKPAVLDRVMIGSD</sequence>
<protein>
    <submittedName>
        <fullName evidence="3">Uncharacterized protein</fullName>
    </submittedName>
</protein>
<feature type="region of interest" description="Disordered" evidence="1">
    <location>
        <begin position="24"/>
        <end position="89"/>
    </location>
</feature>
<comment type="caution">
    <text evidence="3">The sequence shown here is derived from an EMBL/GenBank/DDBJ whole genome shotgun (WGS) entry which is preliminary data.</text>
</comment>
<feature type="signal peptide" evidence="2">
    <location>
        <begin position="1"/>
        <end position="24"/>
    </location>
</feature>
<accession>A0ABS2ADW5</accession>
<dbReference type="PROSITE" id="PS51257">
    <property type="entry name" value="PROKAR_LIPOPROTEIN"/>
    <property type="match status" value="1"/>
</dbReference>
<name>A0ABS2ADW5_9ACTN</name>
<keyword evidence="4" id="KW-1185">Reference proteome</keyword>
<evidence type="ECO:0000256" key="2">
    <source>
        <dbReference type="SAM" id="SignalP"/>
    </source>
</evidence>
<reference evidence="3 4" key="1">
    <citation type="submission" date="2021-01" db="EMBL/GenBank/DDBJ databases">
        <title>Actinoplanes sp. nov. LDG1-06 isolated from lichen.</title>
        <authorList>
            <person name="Saeng-In P."/>
            <person name="Phongsopitanun W."/>
            <person name="Kanchanasin P."/>
            <person name="Yuki M."/>
            <person name="Kudo T."/>
            <person name="Ohkuma M."/>
            <person name="Tanasupawat S."/>
        </authorList>
    </citation>
    <scope>NUCLEOTIDE SEQUENCE [LARGE SCALE GENOMIC DNA]</scope>
    <source>
        <strain evidence="3 4">LDG1-06</strain>
    </source>
</reference>
<dbReference type="EMBL" id="JAENHP010000006">
    <property type="protein sequence ID" value="MBM2618001.1"/>
    <property type="molecule type" value="Genomic_DNA"/>
</dbReference>
<dbReference type="RefSeq" id="WP_203378011.1">
    <property type="nucleotide sequence ID" value="NZ_JAENHP010000006.1"/>
</dbReference>
<organism evidence="3 4">
    <name type="scientific">Paractinoplanes ovalisporus</name>
    <dbReference type="NCBI Taxonomy" id="2810368"/>
    <lineage>
        <taxon>Bacteria</taxon>
        <taxon>Bacillati</taxon>
        <taxon>Actinomycetota</taxon>
        <taxon>Actinomycetes</taxon>
        <taxon>Micromonosporales</taxon>
        <taxon>Micromonosporaceae</taxon>
        <taxon>Paractinoplanes</taxon>
    </lineage>
</organism>
<keyword evidence="2" id="KW-0732">Signal</keyword>
<feature type="chain" id="PRO_5047289734" evidence="2">
    <location>
        <begin position="25"/>
        <end position="164"/>
    </location>
</feature>
<evidence type="ECO:0000313" key="3">
    <source>
        <dbReference type="EMBL" id="MBM2618001.1"/>
    </source>
</evidence>
<evidence type="ECO:0000256" key="1">
    <source>
        <dbReference type="SAM" id="MobiDB-lite"/>
    </source>
</evidence>
<evidence type="ECO:0000313" key="4">
    <source>
        <dbReference type="Proteomes" id="UP000632138"/>
    </source>
</evidence>